<gene>
    <name evidence="1" type="ORF">ABID23_001493</name>
</gene>
<sequence length="312" mass="32712">MGSQTPTTTEQKQVQTSAPPAWMADVFKRGGTDAYNLYNTGIGGNVYGGPRVAPLSAQTTQAIGGLGSIPHHYQNRSLMNTIYNPTSAASNLGRMASGGLVGQNPSFNAALQNSLDRVRDTINSSFAGAGRYGSGAHAGVLANELGALSTSAMADQYNRDADRMMQANAMIDQANQNQLGASNNFLQGYGNAYSNAIQGGGVLDAHNQRIVDANRERWLEQDNSGWNRLNMLMNAGRGFAGNYGTTTNNVSGSTMAGNNPWKNVGAIGSLALHTAPMAFGYMAGGPMGAALAGGASKLFLDYMNQKKALENN</sequence>
<dbReference type="Proteomes" id="UP001549086">
    <property type="component" value="Unassembled WGS sequence"/>
</dbReference>
<dbReference type="EMBL" id="JBEPLI010000024">
    <property type="protein sequence ID" value="MET3590385.1"/>
    <property type="molecule type" value="Genomic_DNA"/>
</dbReference>
<dbReference type="RefSeq" id="WP_354190673.1">
    <property type="nucleotide sequence ID" value="NZ_JBEPLI010000024.1"/>
</dbReference>
<name>A0ABV2HIJ8_9HYPH</name>
<organism evidence="1 2">
    <name type="scientific">Bartonella silvatica</name>
    <dbReference type="NCBI Taxonomy" id="357760"/>
    <lineage>
        <taxon>Bacteria</taxon>
        <taxon>Pseudomonadati</taxon>
        <taxon>Pseudomonadota</taxon>
        <taxon>Alphaproteobacteria</taxon>
        <taxon>Hyphomicrobiales</taxon>
        <taxon>Bartonellaceae</taxon>
        <taxon>Bartonella</taxon>
    </lineage>
</organism>
<evidence type="ECO:0000313" key="1">
    <source>
        <dbReference type="EMBL" id="MET3590385.1"/>
    </source>
</evidence>
<evidence type="ECO:0008006" key="3">
    <source>
        <dbReference type="Google" id="ProtNLM"/>
    </source>
</evidence>
<keyword evidence="2" id="KW-1185">Reference proteome</keyword>
<accession>A0ABV2HIJ8</accession>
<comment type="caution">
    <text evidence="1">The sequence shown here is derived from an EMBL/GenBank/DDBJ whole genome shotgun (WGS) entry which is preliminary data.</text>
</comment>
<reference evidence="1 2" key="1">
    <citation type="submission" date="2024-06" db="EMBL/GenBank/DDBJ databases">
        <title>Genomic Encyclopedia of Type Strains, Phase IV (KMG-IV): sequencing the most valuable type-strain genomes for metagenomic binning, comparative biology and taxonomic classification.</title>
        <authorList>
            <person name="Goeker M."/>
        </authorList>
    </citation>
    <scope>NUCLEOTIDE SEQUENCE [LARGE SCALE GENOMIC DNA]</scope>
    <source>
        <strain evidence="1 2">DSM 23649</strain>
    </source>
</reference>
<proteinExistence type="predicted"/>
<protein>
    <recommendedName>
        <fullName evidence="3">Phage protein</fullName>
    </recommendedName>
</protein>
<evidence type="ECO:0000313" key="2">
    <source>
        <dbReference type="Proteomes" id="UP001549086"/>
    </source>
</evidence>